<dbReference type="InterPro" id="IPR037229">
    <property type="entry name" value="Ribosomal_bL35_sf"/>
</dbReference>
<dbReference type="InterPro" id="IPR001706">
    <property type="entry name" value="Ribosomal_bL35"/>
</dbReference>
<dbReference type="GO" id="GO:0005840">
    <property type="term" value="C:ribosome"/>
    <property type="evidence" value="ECO:0007669"/>
    <property type="project" value="UniProtKB-KW"/>
</dbReference>
<reference evidence="6 7" key="1">
    <citation type="journal article" date="2016" name="Nat. Commun.">
        <title>Thousands of microbial genomes shed light on interconnected biogeochemical processes in an aquifer system.</title>
        <authorList>
            <person name="Anantharaman K."/>
            <person name="Brown C.T."/>
            <person name="Hug L.A."/>
            <person name="Sharon I."/>
            <person name="Castelle C.J."/>
            <person name="Probst A.J."/>
            <person name="Thomas B.C."/>
            <person name="Singh A."/>
            <person name="Wilkins M.J."/>
            <person name="Karaoz U."/>
            <person name="Brodie E.L."/>
            <person name="Williams K.H."/>
            <person name="Hubbard S.S."/>
            <person name="Banfield J.F."/>
        </authorList>
    </citation>
    <scope>NUCLEOTIDE SEQUENCE [LARGE SCALE GENOMIC DNA]</scope>
</reference>
<evidence type="ECO:0000256" key="1">
    <source>
        <dbReference type="ARBA" id="ARBA00006598"/>
    </source>
</evidence>
<comment type="caution">
    <text evidence="6">The sequence shown here is derived from an EMBL/GenBank/DDBJ whole genome shotgun (WGS) entry which is preliminary data.</text>
</comment>
<dbReference type="PROSITE" id="PS00936">
    <property type="entry name" value="RIBOSOMAL_L35"/>
    <property type="match status" value="1"/>
</dbReference>
<dbReference type="InterPro" id="IPR018265">
    <property type="entry name" value="Ribosomal_bL35_CS"/>
</dbReference>
<dbReference type="SUPFAM" id="SSF143034">
    <property type="entry name" value="L35p-like"/>
    <property type="match status" value="1"/>
</dbReference>
<dbReference type="Pfam" id="PF01632">
    <property type="entry name" value="Ribosomal_L35p"/>
    <property type="match status" value="1"/>
</dbReference>
<keyword evidence="2 4" id="KW-0689">Ribosomal protein</keyword>
<name>A0A1F6NKP8_9BACT</name>
<protein>
    <recommendedName>
        <fullName evidence="4">Large ribosomal subunit protein bL35</fullName>
    </recommendedName>
</protein>
<organism evidence="6 7">
    <name type="scientific">Candidatus Magasanikbacteria bacterium RIFOXYA2_FULL_44_8</name>
    <dbReference type="NCBI Taxonomy" id="1798696"/>
    <lineage>
        <taxon>Bacteria</taxon>
        <taxon>Candidatus Magasanikiibacteriota</taxon>
    </lineage>
</organism>
<dbReference type="GO" id="GO:0006412">
    <property type="term" value="P:translation"/>
    <property type="evidence" value="ECO:0007669"/>
    <property type="project" value="UniProtKB-UniRule"/>
</dbReference>
<dbReference type="HAMAP" id="MF_00514">
    <property type="entry name" value="Ribosomal_bL35"/>
    <property type="match status" value="1"/>
</dbReference>
<accession>A0A1F6NKP8</accession>
<keyword evidence="3 4" id="KW-0687">Ribonucleoprotein</keyword>
<dbReference type="GO" id="GO:1990904">
    <property type="term" value="C:ribonucleoprotein complex"/>
    <property type="evidence" value="ECO:0007669"/>
    <property type="project" value="UniProtKB-KW"/>
</dbReference>
<dbReference type="InterPro" id="IPR021137">
    <property type="entry name" value="Ribosomal_bL35-like"/>
</dbReference>
<sequence>MPKQKTHKGIAKRFKITKTGKVLKRMAGQGHFNARETGKVRRSKRMDQSLSVAMVKHVTQRLPHNN</sequence>
<evidence type="ECO:0000313" key="7">
    <source>
        <dbReference type="Proteomes" id="UP000177803"/>
    </source>
</evidence>
<evidence type="ECO:0000256" key="4">
    <source>
        <dbReference type="HAMAP-Rule" id="MF_00514"/>
    </source>
</evidence>
<dbReference type="EMBL" id="MFQR01000022">
    <property type="protein sequence ID" value="OGH84425.1"/>
    <property type="molecule type" value="Genomic_DNA"/>
</dbReference>
<gene>
    <name evidence="4" type="primary">rpmI</name>
    <name evidence="6" type="ORF">A2261_00795</name>
</gene>
<evidence type="ECO:0000256" key="2">
    <source>
        <dbReference type="ARBA" id="ARBA00022980"/>
    </source>
</evidence>
<evidence type="ECO:0000256" key="3">
    <source>
        <dbReference type="ARBA" id="ARBA00023274"/>
    </source>
</evidence>
<evidence type="ECO:0000313" key="6">
    <source>
        <dbReference type="EMBL" id="OGH84425.1"/>
    </source>
</evidence>
<comment type="similarity">
    <text evidence="1 4 5">Belongs to the bacterial ribosomal protein bL35 family.</text>
</comment>
<dbReference type="Proteomes" id="UP000177803">
    <property type="component" value="Unassembled WGS sequence"/>
</dbReference>
<proteinExistence type="inferred from homology"/>
<evidence type="ECO:0000256" key="5">
    <source>
        <dbReference type="RuleBase" id="RU000568"/>
    </source>
</evidence>
<dbReference type="AlphaFoldDB" id="A0A1F6NKP8"/>
<dbReference type="GO" id="GO:0003735">
    <property type="term" value="F:structural constituent of ribosome"/>
    <property type="evidence" value="ECO:0007669"/>
    <property type="project" value="InterPro"/>
</dbReference>
<dbReference type="PRINTS" id="PR00064">
    <property type="entry name" value="RIBOSOMALL35"/>
</dbReference>
<dbReference type="Gene3D" id="4.10.410.60">
    <property type="match status" value="1"/>
</dbReference>